<evidence type="ECO:0000256" key="12">
    <source>
        <dbReference type="ARBA" id="ARBA00070128"/>
    </source>
</evidence>
<dbReference type="InterPro" id="IPR004576">
    <property type="entry name" value="Mfd"/>
</dbReference>
<dbReference type="Gene3D" id="3.40.50.11140">
    <property type="match status" value="1"/>
</dbReference>
<keyword evidence="18" id="KW-1185">Reference proteome</keyword>
<dbReference type="SMART" id="SM00490">
    <property type="entry name" value="HELICc"/>
    <property type="match status" value="1"/>
</dbReference>
<dbReference type="NCBIfam" id="TIGR00580">
    <property type="entry name" value="mfd"/>
    <property type="match status" value="1"/>
</dbReference>
<organism evidence="17 18">
    <name type="scientific">Hydrogenophaga intermedia</name>
    <dbReference type="NCBI Taxonomy" id="65786"/>
    <lineage>
        <taxon>Bacteria</taxon>
        <taxon>Pseudomonadati</taxon>
        <taxon>Pseudomonadota</taxon>
        <taxon>Betaproteobacteria</taxon>
        <taxon>Burkholderiales</taxon>
        <taxon>Comamonadaceae</taxon>
        <taxon>Hydrogenophaga</taxon>
    </lineage>
</organism>
<reference evidence="18" key="1">
    <citation type="submission" date="2014-11" db="EMBL/GenBank/DDBJ databases">
        <title>Draft genome sequence of Hydrogenophaga intermedia S1.</title>
        <authorList>
            <person name="Gan H.M."/>
            <person name="Chew T.H."/>
            <person name="Stolz A."/>
        </authorList>
    </citation>
    <scope>NUCLEOTIDE SEQUENCE [LARGE SCALE GENOMIC DNA]</scope>
    <source>
        <strain evidence="18">S1</strain>
    </source>
</reference>
<proteinExistence type="inferred from homology"/>
<protein>
    <recommendedName>
        <fullName evidence="12 13">Transcription-repair-coupling factor</fullName>
        <shortName evidence="13">TRCF</shortName>
        <ecNumber evidence="13">3.6.4.-</ecNumber>
    </recommendedName>
</protein>
<name>A0A1L1P9I0_HYDIT</name>
<dbReference type="GO" id="GO:0006355">
    <property type="term" value="P:regulation of DNA-templated transcription"/>
    <property type="evidence" value="ECO:0007669"/>
    <property type="project" value="UniProtKB-UniRule"/>
</dbReference>
<dbReference type="Gene3D" id="2.40.10.170">
    <property type="match status" value="1"/>
</dbReference>
<dbReference type="Gene3D" id="3.40.50.300">
    <property type="entry name" value="P-loop containing nucleotide triphosphate hydrolases"/>
    <property type="match status" value="2"/>
</dbReference>
<evidence type="ECO:0000256" key="13">
    <source>
        <dbReference type="HAMAP-Rule" id="MF_00969"/>
    </source>
</evidence>
<evidence type="ECO:0000313" key="18">
    <source>
        <dbReference type="Proteomes" id="UP000028878"/>
    </source>
</evidence>
<evidence type="ECO:0000256" key="4">
    <source>
        <dbReference type="ARBA" id="ARBA00022763"/>
    </source>
</evidence>
<dbReference type="EC" id="3.6.4.-" evidence="13"/>
<dbReference type="InterPro" id="IPR036101">
    <property type="entry name" value="CarD-like/TRCF_RID_sf"/>
</dbReference>
<evidence type="ECO:0000256" key="14">
    <source>
        <dbReference type="SAM" id="MobiDB-lite"/>
    </source>
</evidence>
<evidence type="ECO:0000256" key="7">
    <source>
        <dbReference type="ARBA" id="ARBA00022840"/>
    </source>
</evidence>
<dbReference type="PROSITE" id="PS51194">
    <property type="entry name" value="HELICASE_CTER"/>
    <property type="match status" value="1"/>
</dbReference>
<evidence type="ECO:0000256" key="11">
    <source>
        <dbReference type="ARBA" id="ARBA00061399"/>
    </source>
</evidence>
<dbReference type="FunFam" id="3.40.50.300:FF:000546">
    <property type="entry name" value="Transcription-repair-coupling factor"/>
    <property type="match status" value="1"/>
</dbReference>
<dbReference type="InterPro" id="IPR011545">
    <property type="entry name" value="DEAD/DEAH_box_helicase_dom"/>
</dbReference>
<accession>A0A1L1P9I0</accession>
<dbReference type="GO" id="GO:0000716">
    <property type="term" value="P:transcription-coupled nucleotide-excision repair, DNA damage recognition"/>
    <property type="evidence" value="ECO:0007669"/>
    <property type="project" value="UniProtKB-UniRule"/>
</dbReference>
<dbReference type="InterPro" id="IPR014001">
    <property type="entry name" value="Helicase_ATP-bd"/>
</dbReference>
<keyword evidence="5 13" id="KW-0378">Hydrolase</keyword>
<dbReference type="RefSeq" id="WP_009517533.1">
    <property type="nucleotide sequence ID" value="NZ_CCAE010000004.1"/>
</dbReference>
<dbReference type="InterPro" id="IPR048635">
    <property type="entry name" value="MFD_D3"/>
</dbReference>
<dbReference type="HAMAP" id="MF_00969">
    <property type="entry name" value="TRCF"/>
    <property type="match status" value="1"/>
</dbReference>
<feature type="domain" description="Helicase C-terminal" evidence="16">
    <location>
        <begin position="808"/>
        <end position="962"/>
    </location>
</feature>
<keyword evidence="6" id="KW-0347">Helicase</keyword>
<comment type="subcellular location">
    <subcellularLocation>
        <location evidence="1 13">Cytoplasm</location>
    </subcellularLocation>
</comment>
<dbReference type="PANTHER" id="PTHR47964:SF1">
    <property type="entry name" value="ATP-DEPENDENT DNA HELICASE HOMOLOG RECG, CHLOROPLASTIC"/>
    <property type="match status" value="1"/>
</dbReference>
<evidence type="ECO:0000256" key="1">
    <source>
        <dbReference type="ARBA" id="ARBA00004496"/>
    </source>
</evidence>
<dbReference type="PANTHER" id="PTHR47964">
    <property type="entry name" value="ATP-DEPENDENT DNA HELICASE HOMOLOG RECG, CHLOROPLASTIC"/>
    <property type="match status" value="1"/>
</dbReference>
<dbReference type="InterPro" id="IPR047112">
    <property type="entry name" value="RecG/Mfd"/>
</dbReference>
<dbReference type="PROSITE" id="PS51192">
    <property type="entry name" value="HELICASE_ATP_BIND_1"/>
    <property type="match status" value="1"/>
</dbReference>
<dbReference type="GO" id="GO:0003678">
    <property type="term" value="F:DNA helicase activity"/>
    <property type="evidence" value="ECO:0007669"/>
    <property type="project" value="TreeGrafter"/>
</dbReference>
<comment type="similarity">
    <text evidence="11 13">In the C-terminal section; belongs to the helicase family. RecG subfamily.</text>
</comment>
<dbReference type="GO" id="GO:0005737">
    <property type="term" value="C:cytoplasm"/>
    <property type="evidence" value="ECO:0007669"/>
    <property type="project" value="UniProtKB-SubCell"/>
</dbReference>
<dbReference type="SMART" id="SM00487">
    <property type="entry name" value="DEXDc"/>
    <property type="match status" value="1"/>
</dbReference>
<dbReference type="SMART" id="SM00982">
    <property type="entry name" value="TRCF"/>
    <property type="match status" value="1"/>
</dbReference>
<dbReference type="SMART" id="SM01058">
    <property type="entry name" value="CarD_TRCF"/>
    <property type="match status" value="1"/>
</dbReference>
<evidence type="ECO:0000259" key="15">
    <source>
        <dbReference type="PROSITE" id="PS51192"/>
    </source>
</evidence>
<dbReference type="InterPro" id="IPR005118">
    <property type="entry name" value="TRCF_C"/>
</dbReference>
<dbReference type="Pfam" id="PF03461">
    <property type="entry name" value="TRCF"/>
    <property type="match status" value="1"/>
</dbReference>
<evidence type="ECO:0000256" key="2">
    <source>
        <dbReference type="ARBA" id="ARBA00022490"/>
    </source>
</evidence>
<dbReference type="GO" id="GO:0005524">
    <property type="term" value="F:ATP binding"/>
    <property type="evidence" value="ECO:0007669"/>
    <property type="project" value="UniProtKB-UniRule"/>
</dbReference>
<keyword evidence="3 13" id="KW-0547">Nucleotide-binding</keyword>
<dbReference type="GO" id="GO:0016787">
    <property type="term" value="F:hydrolase activity"/>
    <property type="evidence" value="ECO:0007669"/>
    <property type="project" value="UniProtKB-KW"/>
</dbReference>
<dbReference type="InterPro" id="IPR001650">
    <property type="entry name" value="Helicase_C-like"/>
</dbReference>
<feature type="domain" description="Helicase ATP-binding" evidence="15">
    <location>
        <begin position="626"/>
        <end position="787"/>
    </location>
</feature>
<feature type="region of interest" description="Disordered" evidence="14">
    <location>
        <begin position="1"/>
        <end position="20"/>
    </location>
</feature>
<dbReference type="Gene3D" id="3.40.50.11180">
    <property type="match status" value="1"/>
</dbReference>
<dbReference type="Pfam" id="PF02559">
    <property type="entry name" value="CarD_TRCF_RID"/>
    <property type="match status" value="1"/>
</dbReference>
<dbReference type="Pfam" id="PF00270">
    <property type="entry name" value="DEAD"/>
    <property type="match status" value="1"/>
</dbReference>
<dbReference type="Pfam" id="PF21132">
    <property type="entry name" value="MFD_D3"/>
    <property type="match status" value="1"/>
</dbReference>
<keyword evidence="8 13" id="KW-0238">DNA-binding</keyword>
<keyword evidence="7 13" id="KW-0067">ATP-binding</keyword>
<evidence type="ECO:0000256" key="3">
    <source>
        <dbReference type="ARBA" id="ARBA00022741"/>
    </source>
</evidence>
<dbReference type="GO" id="GO:0003684">
    <property type="term" value="F:damaged DNA binding"/>
    <property type="evidence" value="ECO:0007669"/>
    <property type="project" value="InterPro"/>
</dbReference>
<dbReference type="Gene3D" id="3.90.1150.50">
    <property type="entry name" value="Transcription-repair-coupling factor, D7 domain"/>
    <property type="match status" value="1"/>
</dbReference>
<dbReference type="Pfam" id="PF17757">
    <property type="entry name" value="UvrB_inter"/>
    <property type="match status" value="1"/>
</dbReference>
<dbReference type="FunFam" id="3.40.50.300:FF:000300">
    <property type="entry name" value="Transcription-repair-coupling factor"/>
    <property type="match status" value="1"/>
</dbReference>
<keyword evidence="4 13" id="KW-0227">DNA damage</keyword>
<comment type="similarity">
    <text evidence="10 13">In the N-terminal section; belongs to the UvrB family.</text>
</comment>
<dbReference type="InterPro" id="IPR037235">
    <property type="entry name" value="TRCF-like_C_D7"/>
</dbReference>
<dbReference type="Pfam" id="PF00271">
    <property type="entry name" value="Helicase_C"/>
    <property type="match status" value="1"/>
</dbReference>
<dbReference type="CDD" id="cd17991">
    <property type="entry name" value="DEXHc_TRCF"/>
    <property type="match status" value="1"/>
</dbReference>
<evidence type="ECO:0000256" key="10">
    <source>
        <dbReference type="ARBA" id="ARBA00061104"/>
    </source>
</evidence>
<evidence type="ECO:0000256" key="6">
    <source>
        <dbReference type="ARBA" id="ARBA00022806"/>
    </source>
</evidence>
<gene>
    <name evidence="13 17" type="primary">mfd</name>
    <name evidence="17" type="ORF">BN948_00871</name>
</gene>
<dbReference type="InterPro" id="IPR041471">
    <property type="entry name" value="UvrB_inter"/>
</dbReference>
<evidence type="ECO:0000256" key="8">
    <source>
        <dbReference type="ARBA" id="ARBA00023125"/>
    </source>
</evidence>
<evidence type="ECO:0000256" key="5">
    <source>
        <dbReference type="ARBA" id="ARBA00022801"/>
    </source>
</evidence>
<comment type="function">
    <text evidence="13">Couples transcription and DNA repair by recognizing RNA polymerase (RNAP) stalled at DNA lesions. Mediates ATP-dependent release of RNAP and its truncated transcript from the DNA, and recruitment of nucleotide excision repair machinery to the damaged site.</text>
</comment>
<dbReference type="SUPFAM" id="SSF143517">
    <property type="entry name" value="TRCF domain-like"/>
    <property type="match status" value="1"/>
</dbReference>
<dbReference type="InterPro" id="IPR003711">
    <property type="entry name" value="CarD-like/TRCF_RID"/>
</dbReference>
<dbReference type="AlphaFoldDB" id="A0A1L1P9I0"/>
<dbReference type="SUPFAM" id="SSF52540">
    <property type="entry name" value="P-loop containing nucleoside triphosphate hydrolases"/>
    <property type="match status" value="4"/>
</dbReference>
<sequence length="1162" mass="128961">MSLTLPALSPGKRHTQPHPGGSADALWLARLAEREQGAGRLTAIVTADANDAQRLIDELAFFAPDLRITLFPDWETLPYDTFSPHQDLISERLATLWRISQRQHDGGADVVLIPATTALYRLAPPSFLAGYTFHFKVKQSLDEARLKGQLTLAGYQHVTQVVSPGEYAVRGGLIDLFPMGSPVPYRVDLFDDEIDSIRTFDPDSQRSLYPVNEVRLLPGREFPMDDAARARFRSRWRELLEGDPTKSRLYKDMGNGVATAGIEYYLPLFFEETATVFDYLGEQATVVLHGELEPAFQRFWQDTRERHRLLQGDPDRPILPPDALFLNAEQFFTQAKAHAQVVMRPGTSDVGDSAFAQALPDLAVVRGADEPLAKLQAHLRASPQRALVLAESDGRRESLLDFLRASGLNPPAFDSLAEFQASEEKTGIATAALATGFAWVEAGIDFITETELFAAGPTTRRRKKQEQVSDVDALIKDLSELNVGDPVVHAAHGIGRYRGLINLDMGEKNPDGTPALQEFLHLEYADKAVLYVPVSQLGLIGRYTGVSADEAPLHKLGSGQWEKAKRKAAEQVRDAAAELLNIYARRAARQGHAFRYSPQDYEAFANDFGFEETADQRAAIHAVVQDMISPQPMDRLVCGDVGFGKTEVALRAAFVAVTGGKQVAFLAPTTLLAEQHYQTLVDRFGKWPVKIAEMSRFRSQKEITAAMKGIADGSVDIVVGTHKLLSEKAQFKNLGLLIIDEEHRFGVRHKEAMKQLRAEVDVLTLTATPIPRTLGMALEGLRDLSVIATAPQRRLAIKTFVRNEGNGVIREAVLRELKRGGQVYFLHNEVETIENRKQKLEEILPEARIAVAHGQMPERELERVMRDFVAQRYNLLLCSTIIETGIDVPTANTIVMSRADKFGLAQLHQLRGRVGRSHHQAYAYLLVPEIEGLTKQAAQRLDAIQQMEELGSGFYLAMHDLEIRGAGEVLGENQSGNMLEVGFQLYNEMLSEAVKALKAGREPDLLAPLSVTTDINLHAPALLPNDYCGDVHLRLSFYKKLATARNTDQVDALLEEIVDRFGKPPPQAQTLIDVHRLRVLSAPYGVAKVDAAPGVTNITFKPNPPIEPMRIIELIQKHKHIKLAGNEKLRIERALPEVKDRVQLVRDVLRALGQPNKTTETA</sequence>
<keyword evidence="2 13" id="KW-0963">Cytoplasm</keyword>
<dbReference type="EMBL" id="CCAE010000004">
    <property type="protein sequence ID" value="CDN86468.1"/>
    <property type="molecule type" value="Genomic_DNA"/>
</dbReference>
<dbReference type="InterPro" id="IPR027417">
    <property type="entry name" value="P-loop_NTPase"/>
</dbReference>
<keyword evidence="9 13" id="KW-0234">DNA repair</keyword>
<evidence type="ECO:0000256" key="9">
    <source>
        <dbReference type="ARBA" id="ARBA00023204"/>
    </source>
</evidence>
<evidence type="ECO:0000259" key="16">
    <source>
        <dbReference type="PROSITE" id="PS51194"/>
    </source>
</evidence>
<dbReference type="SUPFAM" id="SSF141259">
    <property type="entry name" value="CarD-like"/>
    <property type="match status" value="1"/>
</dbReference>
<dbReference type="Proteomes" id="UP000028878">
    <property type="component" value="Unassembled WGS sequence"/>
</dbReference>
<dbReference type="Gene3D" id="3.30.2060.10">
    <property type="entry name" value="Penicillin-binding protein 1b domain"/>
    <property type="match status" value="1"/>
</dbReference>
<evidence type="ECO:0000313" key="17">
    <source>
        <dbReference type="EMBL" id="CDN86468.1"/>
    </source>
</evidence>